<accession>A0A845M633</accession>
<reference evidence="1 2" key="1">
    <citation type="submission" date="2019-12" db="EMBL/GenBank/DDBJ databases">
        <title>Maritimibacter sp. nov. sp. isolated from sea sand.</title>
        <authorList>
            <person name="Kim J."/>
            <person name="Jeong S.E."/>
            <person name="Jung H.S."/>
            <person name="Jeon C.O."/>
        </authorList>
    </citation>
    <scope>NUCLEOTIDE SEQUENCE [LARGE SCALE GENOMIC DNA]</scope>
    <source>
        <strain evidence="1 2">DP07</strain>
    </source>
</reference>
<organism evidence="1 2">
    <name type="scientific">Maritimibacter harenae</name>
    <dbReference type="NCBI Taxonomy" id="2606218"/>
    <lineage>
        <taxon>Bacteria</taxon>
        <taxon>Pseudomonadati</taxon>
        <taxon>Pseudomonadota</taxon>
        <taxon>Alphaproteobacteria</taxon>
        <taxon>Rhodobacterales</taxon>
        <taxon>Roseobacteraceae</taxon>
        <taxon>Maritimibacter</taxon>
    </lineage>
</organism>
<comment type="caution">
    <text evidence="1">The sequence shown here is derived from an EMBL/GenBank/DDBJ whole genome shotgun (WGS) entry which is preliminary data.</text>
</comment>
<gene>
    <name evidence="1" type="ORF">GQE99_13030</name>
</gene>
<evidence type="ECO:0000313" key="1">
    <source>
        <dbReference type="EMBL" id="MZR13938.1"/>
    </source>
</evidence>
<proteinExistence type="predicted"/>
<dbReference type="EMBL" id="WTUX01000017">
    <property type="protein sequence ID" value="MZR13938.1"/>
    <property type="molecule type" value="Genomic_DNA"/>
</dbReference>
<sequence length="110" mass="11947">MISNDEKRAARAAYRDRDPEWAICVLRVGARAWVKCVADPAALERRMSFVLRHGRGRGAPAGMAAAFAEAGELSLEVVETLDPDFSAMARETRVKARLAHWAAALGATPL</sequence>
<dbReference type="AlphaFoldDB" id="A0A845M633"/>
<keyword evidence="2" id="KW-1185">Reference proteome</keyword>
<dbReference type="RefSeq" id="WP_161352067.1">
    <property type="nucleotide sequence ID" value="NZ_WTUX01000017.1"/>
</dbReference>
<evidence type="ECO:0000313" key="2">
    <source>
        <dbReference type="Proteomes" id="UP000467322"/>
    </source>
</evidence>
<name>A0A845M633_9RHOB</name>
<protein>
    <submittedName>
        <fullName evidence="1">GIY-YIG nuclease family protein</fullName>
    </submittedName>
</protein>
<dbReference type="Proteomes" id="UP000467322">
    <property type="component" value="Unassembled WGS sequence"/>
</dbReference>